<dbReference type="STRING" id="168384.SAMN05660368_03689"/>
<proteinExistence type="predicted"/>
<reference evidence="1" key="1">
    <citation type="submission" date="2009-07" db="EMBL/GenBank/DDBJ databases">
        <authorList>
            <person name="Weinstock G."/>
            <person name="Sodergren E."/>
            <person name="Clifton S."/>
            <person name="Fulton L."/>
            <person name="Fulton B."/>
            <person name="Courtney L."/>
            <person name="Fronick C."/>
            <person name="Harrison M."/>
            <person name="Strong C."/>
            <person name="Farmer C."/>
            <person name="Delahaunty K."/>
            <person name="Markovic C."/>
            <person name="Hall O."/>
            <person name="Minx P."/>
            <person name="Tomlinson C."/>
            <person name="Mitreva M."/>
            <person name="Nelson J."/>
            <person name="Hou S."/>
            <person name="Wollam A."/>
            <person name="Pepin K.H."/>
            <person name="Johnson M."/>
            <person name="Bhonagiri V."/>
            <person name="Nash W.E."/>
            <person name="Warren W."/>
            <person name="Chinwalla A."/>
            <person name="Mardis E.R."/>
            <person name="Wilson R.K."/>
        </authorList>
    </citation>
    <scope>NUCLEOTIDE SEQUENCE [LARGE SCALE GENOMIC DNA]</scope>
    <source>
        <strain evidence="1">DSM 14469</strain>
    </source>
</reference>
<keyword evidence="2" id="KW-1185">Reference proteome</keyword>
<organism evidence="1 2">
    <name type="scientific">Marvinbryantia formatexigens DSM 14469</name>
    <dbReference type="NCBI Taxonomy" id="478749"/>
    <lineage>
        <taxon>Bacteria</taxon>
        <taxon>Bacillati</taxon>
        <taxon>Bacillota</taxon>
        <taxon>Clostridia</taxon>
        <taxon>Lachnospirales</taxon>
        <taxon>Lachnospiraceae</taxon>
        <taxon>Marvinbryantia</taxon>
    </lineage>
</organism>
<evidence type="ECO:0000313" key="1">
    <source>
        <dbReference type="EMBL" id="EET59000.1"/>
    </source>
</evidence>
<accession>C6LKB9</accession>
<evidence type="ECO:0000313" key="2">
    <source>
        <dbReference type="Proteomes" id="UP000005561"/>
    </source>
</evidence>
<gene>
    <name evidence="1" type="ORF">BRYFOR_09106</name>
</gene>
<comment type="caution">
    <text evidence="1">The sequence shown here is derived from an EMBL/GenBank/DDBJ whole genome shotgun (WGS) entry which is preliminary data.</text>
</comment>
<dbReference type="AlphaFoldDB" id="C6LKB9"/>
<dbReference type="EMBL" id="ACCL02000023">
    <property type="protein sequence ID" value="EET59000.1"/>
    <property type="molecule type" value="Genomic_DNA"/>
</dbReference>
<name>C6LKB9_9FIRM</name>
<dbReference type="Proteomes" id="UP000005561">
    <property type="component" value="Unassembled WGS sequence"/>
</dbReference>
<sequence length="97" mass="11409">MMIRNSRKITAMKTAGRKNNNGSVYFMMKVRAEVVWMLDETMHAINENLEGDEFLRLIARAETLMEVLGTDTPTFQRKLLEAWKKSMKYRALCLHQR</sequence>
<protein>
    <submittedName>
        <fullName evidence="1">Uncharacterized protein</fullName>
    </submittedName>
</protein>